<dbReference type="HAMAP" id="MF_00648">
    <property type="entry name" value="Non_canon_purine_NTPase_YjjX"/>
    <property type="match status" value="1"/>
</dbReference>
<feature type="domain" description="Non-canonical purine NTP phosphatase/PRRC1" evidence="12">
    <location>
        <begin position="11"/>
        <end position="173"/>
    </location>
</feature>
<dbReference type="STRING" id="745411.B3C1_08846"/>
<dbReference type="InterPro" id="IPR002786">
    <property type="entry name" value="Non_canon_purine_NTPase"/>
</dbReference>
<dbReference type="InterPro" id="IPR026533">
    <property type="entry name" value="NTPase/PRRC1"/>
</dbReference>
<feature type="binding site" evidence="11">
    <location>
        <position position="71"/>
    </location>
    <ligand>
        <name>Mg(2+)</name>
        <dbReference type="ChEBI" id="CHEBI:18420"/>
    </ligand>
</feature>
<dbReference type="SUPFAM" id="SSF52972">
    <property type="entry name" value="ITPase-like"/>
    <property type="match status" value="1"/>
</dbReference>
<dbReference type="InterPro" id="IPR050299">
    <property type="entry name" value="YjjX_NTPase"/>
</dbReference>
<keyword evidence="5 11" id="KW-0460">Magnesium</keyword>
<dbReference type="GO" id="GO:0006772">
    <property type="term" value="P:thiamine metabolic process"/>
    <property type="evidence" value="ECO:0007669"/>
    <property type="project" value="TreeGrafter"/>
</dbReference>
<keyword evidence="2 11" id="KW-0479">Metal-binding</keyword>
<dbReference type="Pfam" id="PF01931">
    <property type="entry name" value="NTPase_I-T"/>
    <property type="match status" value="1"/>
</dbReference>
<dbReference type="NCBIfam" id="NF003459">
    <property type="entry name" value="PRK05074.1"/>
    <property type="match status" value="1"/>
</dbReference>
<keyword evidence="4 11" id="KW-0378">Hydrolase</keyword>
<dbReference type="GO" id="GO:0000166">
    <property type="term" value="F:nucleotide binding"/>
    <property type="evidence" value="ECO:0007669"/>
    <property type="project" value="UniProtKB-KW"/>
</dbReference>
<dbReference type="PANTHER" id="PTHR34699">
    <property type="match status" value="1"/>
</dbReference>
<dbReference type="AlphaFoldDB" id="K2JIB1"/>
<evidence type="ECO:0000259" key="12">
    <source>
        <dbReference type="Pfam" id="PF01931"/>
    </source>
</evidence>
<dbReference type="eggNOG" id="COG1986">
    <property type="taxonomic scope" value="Bacteria"/>
</dbReference>
<evidence type="ECO:0000256" key="1">
    <source>
        <dbReference type="ARBA" id="ARBA00001936"/>
    </source>
</evidence>
<dbReference type="FunFam" id="3.90.950.10:FF:000002">
    <property type="entry name" value="Inosine/xanthosine triphosphatase"/>
    <property type="match status" value="1"/>
</dbReference>
<dbReference type="PANTHER" id="PTHR34699:SF2">
    <property type="entry name" value="NON-CANONICAL PURINE NTP PHOSPHATASE_PRRC1 DOMAIN-CONTAINING PROTEIN"/>
    <property type="match status" value="1"/>
</dbReference>
<keyword evidence="14" id="KW-1185">Reference proteome</keyword>
<evidence type="ECO:0000256" key="11">
    <source>
        <dbReference type="HAMAP-Rule" id="MF_00648"/>
    </source>
</evidence>
<evidence type="ECO:0000256" key="4">
    <source>
        <dbReference type="ARBA" id="ARBA00022801"/>
    </source>
</evidence>
<evidence type="ECO:0000256" key="9">
    <source>
        <dbReference type="ARBA" id="ARBA00048781"/>
    </source>
</evidence>
<evidence type="ECO:0000256" key="2">
    <source>
        <dbReference type="ARBA" id="ARBA00022723"/>
    </source>
</evidence>
<dbReference type="EMBL" id="AMRI01000010">
    <property type="protein sequence ID" value="EKE74983.1"/>
    <property type="molecule type" value="Genomic_DNA"/>
</dbReference>
<evidence type="ECO:0000313" key="13">
    <source>
        <dbReference type="EMBL" id="EKE74983.1"/>
    </source>
</evidence>
<comment type="catalytic activity">
    <reaction evidence="9 11">
        <text>XTP + H2O = XDP + phosphate + H(+)</text>
        <dbReference type="Rhea" id="RHEA:28406"/>
        <dbReference type="ChEBI" id="CHEBI:15377"/>
        <dbReference type="ChEBI" id="CHEBI:15378"/>
        <dbReference type="ChEBI" id="CHEBI:43474"/>
        <dbReference type="ChEBI" id="CHEBI:59884"/>
        <dbReference type="ChEBI" id="CHEBI:61314"/>
        <dbReference type="EC" id="3.6.1.73"/>
    </reaction>
</comment>
<accession>K2JIB1</accession>
<gene>
    <name evidence="13" type="ORF">B3C1_08846</name>
</gene>
<evidence type="ECO:0000256" key="8">
    <source>
        <dbReference type="ARBA" id="ARBA00048174"/>
    </source>
</evidence>
<dbReference type="GO" id="GO:0103023">
    <property type="term" value="F:ITPase activity"/>
    <property type="evidence" value="ECO:0007669"/>
    <property type="project" value="UniProtKB-EC"/>
</dbReference>
<keyword evidence="7 11" id="KW-0464">Manganese</keyword>
<comment type="similarity">
    <text evidence="10 11">Belongs to the YjjX NTPase family.</text>
</comment>
<comment type="cofactor">
    <cofactor evidence="1">
        <name>Mn(2+)</name>
        <dbReference type="ChEBI" id="CHEBI:29035"/>
    </cofactor>
</comment>
<evidence type="ECO:0000256" key="6">
    <source>
        <dbReference type="ARBA" id="ARBA00023080"/>
    </source>
</evidence>
<proteinExistence type="inferred from homology"/>
<dbReference type="NCBIfam" id="TIGR00258">
    <property type="entry name" value="inosine/xanthosine triphosphatase"/>
    <property type="match status" value="1"/>
</dbReference>
<feature type="binding site" evidence="11">
    <location>
        <begin position="12"/>
        <end position="17"/>
    </location>
    <ligand>
        <name>substrate</name>
    </ligand>
</feature>
<comment type="cofactor">
    <cofactor evidence="11">
        <name>Mg(2+)</name>
        <dbReference type="ChEBI" id="CHEBI:18420"/>
    </cofactor>
    <cofactor evidence="11">
        <name>Mn(2+)</name>
        <dbReference type="ChEBI" id="CHEBI:29035"/>
    </cofactor>
    <text evidence="11">Binds 1 divalent metal cation per subunit; can use either Mg(2+) or Mn(2+).</text>
</comment>
<evidence type="ECO:0000256" key="5">
    <source>
        <dbReference type="ARBA" id="ARBA00022842"/>
    </source>
</evidence>
<comment type="caution">
    <text evidence="13">The sequence shown here is derived from an EMBL/GenBank/DDBJ whole genome shotgun (WGS) entry which is preliminary data.</text>
</comment>
<keyword evidence="6 11" id="KW-0546">Nucleotide metabolism</keyword>
<organism evidence="13 14">
    <name type="scientific">Gallaecimonas xiamenensis 3-C-1</name>
    <dbReference type="NCBI Taxonomy" id="745411"/>
    <lineage>
        <taxon>Bacteria</taxon>
        <taxon>Pseudomonadati</taxon>
        <taxon>Pseudomonadota</taxon>
        <taxon>Gammaproteobacteria</taxon>
        <taxon>Enterobacterales</taxon>
        <taxon>Gallaecimonadaceae</taxon>
        <taxon>Gallaecimonas</taxon>
    </lineage>
</organism>
<evidence type="ECO:0000256" key="7">
    <source>
        <dbReference type="ARBA" id="ARBA00023211"/>
    </source>
</evidence>
<evidence type="ECO:0000256" key="3">
    <source>
        <dbReference type="ARBA" id="ARBA00022741"/>
    </source>
</evidence>
<dbReference type="GO" id="GO:0009117">
    <property type="term" value="P:nucleotide metabolic process"/>
    <property type="evidence" value="ECO:0007669"/>
    <property type="project" value="UniProtKB-KW"/>
</dbReference>
<evidence type="ECO:0000256" key="10">
    <source>
        <dbReference type="ARBA" id="ARBA00060855"/>
    </source>
</evidence>
<name>K2JIB1_9GAMM</name>
<comment type="catalytic activity">
    <reaction evidence="8 11">
        <text>ITP + H2O = IDP + phosphate + H(+)</text>
        <dbReference type="Rhea" id="RHEA:28330"/>
        <dbReference type="ChEBI" id="CHEBI:15377"/>
        <dbReference type="ChEBI" id="CHEBI:15378"/>
        <dbReference type="ChEBI" id="CHEBI:43474"/>
        <dbReference type="ChEBI" id="CHEBI:58280"/>
        <dbReference type="ChEBI" id="CHEBI:61402"/>
        <dbReference type="EC" id="3.6.1.73"/>
    </reaction>
</comment>
<dbReference type="Proteomes" id="UP000006755">
    <property type="component" value="Unassembled WGS sequence"/>
</dbReference>
<keyword evidence="3 11" id="KW-0547">Nucleotide-binding</keyword>
<comment type="function">
    <text evidence="11">Phosphatase that hydrolyzes non-canonical purine nucleotides such as XTP and ITP to their respective diphosphate derivatives. Probably excludes non-canonical purines from DNA/RNA precursor pool, thus preventing their incorporation into DNA/RNA and avoiding chromosomal lesions.</text>
</comment>
<dbReference type="GO" id="GO:0046872">
    <property type="term" value="F:metal ion binding"/>
    <property type="evidence" value="ECO:0007669"/>
    <property type="project" value="UniProtKB-KW"/>
</dbReference>
<sequence length="180" mass="18979">MSNAVIHVVVGSTNPVKVAAAQSALAPFFPDAQVKARGIKAPSGVPDQPMTAADTRLGAINRVAYCRAQEQADFYVAMEGGVDLLEDGPATFAYVVIDNGQQQSVGRSASLPLPKVLFDGLMAGEELGPLIDKLFGTDNIKQKGGAIGLFTRHQATRESTYTQALTLAMAPFLNPSLFAE</sequence>
<evidence type="ECO:0000313" key="14">
    <source>
        <dbReference type="Proteomes" id="UP000006755"/>
    </source>
</evidence>
<dbReference type="Gene3D" id="3.90.950.10">
    <property type="match status" value="1"/>
</dbReference>
<dbReference type="PATRIC" id="fig|745411.4.peg.1727"/>
<dbReference type="EC" id="3.6.1.73" evidence="11"/>
<reference evidence="13 14" key="1">
    <citation type="journal article" date="2012" name="J. Bacteriol.">
        <title>Genome Sequence of Gallaecimonas xiamenensis Type Strain 3-C-1.</title>
        <authorList>
            <person name="Lai Q."/>
            <person name="Wang L."/>
            <person name="Wang W."/>
            <person name="Shao Z."/>
        </authorList>
    </citation>
    <scope>NUCLEOTIDE SEQUENCE [LARGE SCALE GENOMIC DNA]</scope>
    <source>
        <strain evidence="13 14">3-C-1</strain>
    </source>
</reference>
<protein>
    <recommendedName>
        <fullName evidence="11">Inosine/xanthosine triphosphatase</fullName>
        <shortName evidence="11">ITPase/XTPase</shortName>
        <ecNumber evidence="11">3.6.1.73</ecNumber>
    </recommendedName>
    <alternativeName>
        <fullName evidence="11">Non-canonical purine NTP phosphatase</fullName>
    </alternativeName>
    <alternativeName>
        <fullName evidence="11">Non-standard purine NTP phosphatase</fullName>
    </alternativeName>
    <alternativeName>
        <fullName evidence="11">Nucleoside-triphosphate phosphatase</fullName>
        <shortName evidence="11">NTPase</shortName>
    </alternativeName>
</protein>
<dbReference type="InterPro" id="IPR029001">
    <property type="entry name" value="ITPase-like_fam"/>
</dbReference>
<dbReference type="RefSeq" id="WP_008484300.1">
    <property type="nucleotide sequence ID" value="NZ_AMRI01000010.1"/>
</dbReference>
<comment type="caution">
    <text evidence="11">Lacks conserved residue(s) required for the propagation of feature annotation.</text>
</comment>
<comment type="subunit">
    <text evidence="11">Homodimer.</text>
</comment>